<feature type="region of interest" description="Disordered" evidence="1">
    <location>
        <begin position="147"/>
        <end position="218"/>
    </location>
</feature>
<reference evidence="4" key="1">
    <citation type="journal article" date="2019" name="Int. J. Syst. Evol. Microbiol.">
        <title>The Global Catalogue of Microorganisms (GCM) 10K type strain sequencing project: providing services to taxonomists for standard genome sequencing and annotation.</title>
        <authorList>
            <consortium name="The Broad Institute Genomics Platform"/>
            <consortium name="The Broad Institute Genome Sequencing Center for Infectious Disease"/>
            <person name="Wu L."/>
            <person name="Ma J."/>
        </authorList>
    </citation>
    <scope>NUCLEOTIDE SEQUENCE [LARGE SCALE GENOMIC DNA]</scope>
    <source>
        <strain evidence="4">NBRC 108730</strain>
    </source>
</reference>
<dbReference type="Pfam" id="PF17657">
    <property type="entry name" value="DNA_pol3_finger"/>
    <property type="match status" value="1"/>
</dbReference>
<evidence type="ECO:0000259" key="2">
    <source>
        <dbReference type="Pfam" id="PF17657"/>
    </source>
</evidence>
<protein>
    <recommendedName>
        <fullName evidence="2">DNA polymerase III alpha subunit finger domain-containing protein</fullName>
    </recommendedName>
</protein>
<dbReference type="Proteomes" id="UP001157017">
    <property type="component" value="Unassembled WGS sequence"/>
</dbReference>
<proteinExistence type="predicted"/>
<evidence type="ECO:0000256" key="1">
    <source>
        <dbReference type="SAM" id="MobiDB-lite"/>
    </source>
</evidence>
<sequence length="218" mass="24110">MGLLKLDVLGIRMQSAMAYAVEEVARVDEVQVDLDDREQVPLDDPATFRLIRTAHTLGCFQIESPGQRELVGKFGPETFNDIIIDISLFRPGPVKSDMVTPFLEARQRWREPQYLHPKPKFTLEETSGVVVFHEQVLHIVKATAGVEPAGGRRGAPRHGLPGRAGSRSRRGGDRWRCGPGTRRPTSTASGRCSRRSPRSASARRTPPRSPCPPTSRPG</sequence>
<dbReference type="EMBL" id="BSUZ01000001">
    <property type="protein sequence ID" value="GMA85439.1"/>
    <property type="molecule type" value="Genomic_DNA"/>
</dbReference>
<feature type="compositionally biased region" description="Pro residues" evidence="1">
    <location>
        <begin position="207"/>
        <end position="218"/>
    </location>
</feature>
<dbReference type="InterPro" id="IPR040982">
    <property type="entry name" value="DNA_pol3_finger"/>
</dbReference>
<keyword evidence="4" id="KW-1185">Reference proteome</keyword>
<feature type="domain" description="DNA polymerase III alpha subunit finger" evidence="2">
    <location>
        <begin position="15"/>
        <end position="149"/>
    </location>
</feature>
<accession>A0ABQ6JCC3</accession>
<evidence type="ECO:0000313" key="4">
    <source>
        <dbReference type="Proteomes" id="UP001157017"/>
    </source>
</evidence>
<evidence type="ECO:0000313" key="3">
    <source>
        <dbReference type="EMBL" id="GMA85439.1"/>
    </source>
</evidence>
<dbReference type="PANTHER" id="PTHR32294:SF4">
    <property type="entry name" value="ERROR-PRONE DNA POLYMERASE"/>
    <property type="match status" value="1"/>
</dbReference>
<dbReference type="PANTHER" id="PTHR32294">
    <property type="entry name" value="DNA POLYMERASE III SUBUNIT ALPHA"/>
    <property type="match status" value="1"/>
</dbReference>
<comment type="caution">
    <text evidence="3">The sequence shown here is derived from an EMBL/GenBank/DDBJ whole genome shotgun (WGS) entry which is preliminary data.</text>
</comment>
<gene>
    <name evidence="3" type="ORF">GCM10025868_06890</name>
</gene>
<dbReference type="InterPro" id="IPR004805">
    <property type="entry name" value="DnaE2/DnaE/PolC"/>
</dbReference>
<organism evidence="3 4">
    <name type="scientific">Angustibacter aerolatus</name>
    <dbReference type="NCBI Taxonomy" id="1162965"/>
    <lineage>
        <taxon>Bacteria</taxon>
        <taxon>Bacillati</taxon>
        <taxon>Actinomycetota</taxon>
        <taxon>Actinomycetes</taxon>
        <taxon>Kineosporiales</taxon>
        <taxon>Kineosporiaceae</taxon>
    </lineage>
</organism>
<name>A0ABQ6JCC3_9ACTN</name>